<dbReference type="AlphaFoldDB" id="A0A7W6PWI5"/>
<proteinExistence type="predicted"/>
<reference evidence="1 2" key="1">
    <citation type="submission" date="2020-08" db="EMBL/GenBank/DDBJ databases">
        <title>Genomic Encyclopedia of Type Strains, Phase IV (KMG-IV): sequencing the most valuable type-strain genomes for metagenomic binning, comparative biology and taxonomic classification.</title>
        <authorList>
            <person name="Goeker M."/>
        </authorList>
    </citation>
    <scope>NUCLEOTIDE SEQUENCE [LARGE SCALE GENOMIC DNA]</scope>
    <source>
        <strain evidence="1 2">DSM 19371</strain>
    </source>
</reference>
<comment type="caution">
    <text evidence="1">The sequence shown here is derived from an EMBL/GenBank/DDBJ whole genome shotgun (WGS) entry which is preliminary data.</text>
</comment>
<evidence type="ECO:0000313" key="2">
    <source>
        <dbReference type="Proteomes" id="UP000590524"/>
    </source>
</evidence>
<organism evidence="1 2">
    <name type="scientific">Sphingobium scionense</name>
    <dbReference type="NCBI Taxonomy" id="1404341"/>
    <lineage>
        <taxon>Bacteria</taxon>
        <taxon>Pseudomonadati</taxon>
        <taxon>Pseudomonadota</taxon>
        <taxon>Alphaproteobacteria</taxon>
        <taxon>Sphingomonadales</taxon>
        <taxon>Sphingomonadaceae</taxon>
        <taxon>Sphingobium</taxon>
    </lineage>
</organism>
<protein>
    <recommendedName>
        <fullName evidence="3">DUF551 domain-containing protein</fullName>
    </recommendedName>
</protein>
<dbReference type="RefSeq" id="WP_188081738.1">
    <property type="nucleotide sequence ID" value="NZ_JACIEU010000006.1"/>
</dbReference>
<dbReference type="EMBL" id="JACIEU010000006">
    <property type="protein sequence ID" value="MBB4147945.1"/>
    <property type="molecule type" value="Genomic_DNA"/>
</dbReference>
<dbReference type="Proteomes" id="UP000590524">
    <property type="component" value="Unassembled WGS sequence"/>
</dbReference>
<name>A0A7W6PWI5_9SPHN</name>
<evidence type="ECO:0008006" key="3">
    <source>
        <dbReference type="Google" id="ProtNLM"/>
    </source>
</evidence>
<evidence type="ECO:0000313" key="1">
    <source>
        <dbReference type="EMBL" id="MBB4147945.1"/>
    </source>
</evidence>
<gene>
    <name evidence="1" type="ORF">GGQ90_001723</name>
</gene>
<keyword evidence="2" id="KW-1185">Reference proteome</keyword>
<accession>A0A7W6PWI5</accession>
<sequence>MTDIIQDHLEQLDASAETSRQYGFHSRADMFEESASTIRALLDRLEAAERGWQPIETAPHMREVLLWADTSVPPFDNWRMASGYFHSEMKVWVWGGEQVREWAFPPTHWRPLPDAPAIDAALVGEG</sequence>